<keyword evidence="2" id="KW-1185">Reference proteome</keyword>
<gene>
    <name evidence="1" type="ORF">O6P32_04875</name>
</gene>
<dbReference type="NCBIfam" id="TIGR03511">
    <property type="entry name" value="GldH_lipo"/>
    <property type="match status" value="1"/>
</dbReference>
<evidence type="ECO:0000313" key="2">
    <source>
        <dbReference type="Proteomes" id="UP001141933"/>
    </source>
</evidence>
<name>A0ABT4PG61_9BACT</name>
<keyword evidence="1" id="KW-0449">Lipoprotein</keyword>
<proteinExistence type="predicted"/>
<dbReference type="Pfam" id="PF14109">
    <property type="entry name" value="GldH_lipo"/>
    <property type="match status" value="1"/>
</dbReference>
<sequence length="160" mass="18546">MKNKWIFCLFSVLFGIIGCRNSTVYHTYQPTTERGWLSKDTLYYALPTDILPNNFKLNIGIRHTELYPYKDIWVAVGCKENPAKKDTFHLYLTDQKGRWTSNTTGRLYQCNFDKGNLNLSSQDSTLYIIHLMSDSILTGIHDMGIRLSLPSRINTEENKK</sequence>
<dbReference type="RefSeq" id="WP_269877129.1">
    <property type="nucleotide sequence ID" value="NZ_JAPZVM010000003.1"/>
</dbReference>
<organism evidence="1 2">
    <name type="scientific">Phocaeicola acetigenes</name>
    <dbReference type="NCBI Taxonomy" id="3016083"/>
    <lineage>
        <taxon>Bacteria</taxon>
        <taxon>Pseudomonadati</taxon>
        <taxon>Bacteroidota</taxon>
        <taxon>Bacteroidia</taxon>
        <taxon>Bacteroidales</taxon>
        <taxon>Bacteroidaceae</taxon>
        <taxon>Phocaeicola</taxon>
    </lineage>
</organism>
<comment type="caution">
    <text evidence="1">The sequence shown here is derived from an EMBL/GenBank/DDBJ whole genome shotgun (WGS) entry which is preliminary data.</text>
</comment>
<accession>A0ABT4PG61</accession>
<evidence type="ECO:0000313" key="1">
    <source>
        <dbReference type="EMBL" id="MCZ8372042.1"/>
    </source>
</evidence>
<dbReference type="PROSITE" id="PS51257">
    <property type="entry name" value="PROKAR_LIPOPROTEIN"/>
    <property type="match status" value="1"/>
</dbReference>
<dbReference type="Proteomes" id="UP001141933">
    <property type="component" value="Unassembled WGS sequence"/>
</dbReference>
<reference evidence="1" key="1">
    <citation type="submission" date="2022-12" db="EMBL/GenBank/DDBJ databases">
        <title>Phocaeicola acetigenes sp. nov., isolated feces from a healthy human.</title>
        <authorList>
            <person name="Do H."/>
            <person name="Ha Y.B."/>
            <person name="Kim J.-S."/>
            <person name="Suh M.K."/>
            <person name="Kim H.S."/>
            <person name="Lee J.-S."/>
        </authorList>
    </citation>
    <scope>NUCLEOTIDE SEQUENCE</scope>
    <source>
        <strain evidence="1">KGMB11183</strain>
    </source>
</reference>
<protein>
    <submittedName>
        <fullName evidence="1">Gliding motility lipoprotein GldH</fullName>
    </submittedName>
</protein>
<dbReference type="EMBL" id="JAPZVM010000003">
    <property type="protein sequence ID" value="MCZ8372042.1"/>
    <property type="molecule type" value="Genomic_DNA"/>
</dbReference>
<dbReference type="InterPro" id="IPR020018">
    <property type="entry name" value="Motility-assoc_lipoprot_GldH"/>
</dbReference>